<protein>
    <submittedName>
        <fullName evidence="2">Uncharacterized protein</fullName>
    </submittedName>
</protein>
<dbReference type="AlphaFoldDB" id="A0A9P3GHQ5"/>
<keyword evidence="3" id="KW-1185">Reference proteome</keyword>
<reference evidence="2 3" key="1">
    <citation type="submission" date="2021-08" db="EMBL/GenBank/DDBJ databases">
        <title>Draft Genome Sequence of Phanerochaete sordida strain YK-624.</title>
        <authorList>
            <person name="Mori T."/>
            <person name="Dohra H."/>
            <person name="Suzuki T."/>
            <person name="Kawagishi H."/>
            <person name="Hirai H."/>
        </authorList>
    </citation>
    <scope>NUCLEOTIDE SEQUENCE [LARGE SCALE GENOMIC DNA]</scope>
    <source>
        <strain evidence="2 3">YK-624</strain>
    </source>
</reference>
<feature type="region of interest" description="Disordered" evidence="1">
    <location>
        <begin position="1"/>
        <end position="28"/>
    </location>
</feature>
<accession>A0A9P3GHQ5</accession>
<evidence type="ECO:0000256" key="1">
    <source>
        <dbReference type="SAM" id="MobiDB-lite"/>
    </source>
</evidence>
<evidence type="ECO:0000313" key="2">
    <source>
        <dbReference type="EMBL" id="GJE93885.1"/>
    </source>
</evidence>
<gene>
    <name evidence="2" type="ORF">PsYK624_100500</name>
</gene>
<evidence type="ECO:0000313" key="3">
    <source>
        <dbReference type="Proteomes" id="UP000703269"/>
    </source>
</evidence>
<organism evidence="2 3">
    <name type="scientific">Phanerochaete sordida</name>
    <dbReference type="NCBI Taxonomy" id="48140"/>
    <lineage>
        <taxon>Eukaryota</taxon>
        <taxon>Fungi</taxon>
        <taxon>Dikarya</taxon>
        <taxon>Basidiomycota</taxon>
        <taxon>Agaricomycotina</taxon>
        <taxon>Agaricomycetes</taxon>
        <taxon>Polyporales</taxon>
        <taxon>Phanerochaetaceae</taxon>
        <taxon>Phanerochaete</taxon>
    </lineage>
</organism>
<comment type="caution">
    <text evidence="2">The sequence shown here is derived from an EMBL/GenBank/DDBJ whole genome shotgun (WGS) entry which is preliminary data.</text>
</comment>
<proteinExistence type="predicted"/>
<sequence>MQDRSAGFPHPSRSQQHPIPQRTKYRVSNTTTSYQYPIPARAHAHSPAAPHHATTHCIGRYQSASSDWPSSCRAARTTQGCAALWSSASGVASGTKLSVGRGAAGTWRGVSMLVAICAPAQKTRAVASASDEALLGVPRSMRGVGGDRTGRASLRGSERTDAGALARRTTAVAQPQQAVPLRRAHGGTVLGQVRRRARGR</sequence>
<feature type="region of interest" description="Disordered" evidence="1">
    <location>
        <begin position="140"/>
        <end position="177"/>
    </location>
</feature>
<dbReference type="Proteomes" id="UP000703269">
    <property type="component" value="Unassembled WGS sequence"/>
</dbReference>
<dbReference type="EMBL" id="BPQB01000035">
    <property type="protein sequence ID" value="GJE93885.1"/>
    <property type="molecule type" value="Genomic_DNA"/>
</dbReference>
<name>A0A9P3GHQ5_9APHY</name>